<feature type="transmembrane region" description="Helical" evidence="2">
    <location>
        <begin position="1329"/>
        <end position="1351"/>
    </location>
</feature>
<dbReference type="InParanoid" id="D3BFQ5"/>
<keyword evidence="2" id="KW-0472">Membrane</keyword>
<dbReference type="RefSeq" id="XP_020432089.1">
    <property type="nucleotide sequence ID" value="XM_020577641.1"/>
</dbReference>
<dbReference type="PANTHER" id="PTHR31378:SF5">
    <property type="entry name" value="EGF-LIKE DOMAIN-CONTAINING PROTEIN"/>
    <property type="match status" value="1"/>
</dbReference>
<evidence type="ECO:0000313" key="5">
    <source>
        <dbReference type="EMBL" id="EFA79969.1"/>
    </source>
</evidence>
<dbReference type="PROSITE" id="PS01186">
    <property type="entry name" value="EGF_2"/>
    <property type="match status" value="1"/>
</dbReference>
<dbReference type="Pfam" id="PF24893">
    <property type="entry name" value="DUF7743"/>
    <property type="match status" value="1"/>
</dbReference>
<proteinExistence type="predicted"/>
<evidence type="ECO:0000259" key="3">
    <source>
        <dbReference type="PROSITE" id="PS00022"/>
    </source>
</evidence>
<dbReference type="Pfam" id="PF23034">
    <property type="entry name" value="DUF7035"/>
    <property type="match status" value="1"/>
</dbReference>
<feature type="domain" description="EGF-like" evidence="3 4">
    <location>
        <begin position="1072"/>
        <end position="1083"/>
    </location>
</feature>
<dbReference type="Proteomes" id="UP000001396">
    <property type="component" value="Unassembled WGS sequence"/>
</dbReference>
<dbReference type="STRING" id="670386.D3BFQ5"/>
<name>D3BFQ5_HETP5</name>
<sequence length="1374" mass="149665">MYSLLYFQIIVILLVSYFNSFSTGAIVNYSYWANPSQNNCPNSLISLITDSGTTNITKITNNASYKQYPIAFPTKNVFHLGIDVPVGSYNIDLTVTPSTGSPITYPVTVSCNIPNLPNQIGSVSIVPSPSYGYQTPTYLVTMQTNSIFSIFGCATSNVAIGCSVATSNTTNIYILTLNFISFDLPLGTGDLTIYINGASSQLQFIIPSPQTIGGQSSTWQSSFKYPGDGSAATNTMVKSTGSILNVVHVDQVGSYLFTSLKTGNNGAIVPMYGPVESTAASKTFVNRLAPQTTQISTMLCDSQVTRPAGTTTNFTLAADPTFSFTDPFAITPVSGGADTFITYTYSSLYCKNLQFKFFNRNTRNVDYPFGINARGNSVSNLQTSYQFSFPTNFTLNYYDAFPNTILQCGKVSAPFNVSPALAPVTMVLPYISDFQTIPFTYQSVIVRVEITTAGVAFHSLMYGPNNAELLSYRDLVSGDLYKGYYEKEIFFGKQDINSYYPLIVMDLTYNSYAYQRGSVLNTKKQILDFNFPTPIDVSLIENLVFQNNTMDLTGNSANNTIFFQINGPIPNNFVPVIQFDFEFSDPIIAKGTFNYSNNYATIPFTLPKNLINGTIKYSLYLPFKLSWESLYGKFGSQMLLNITSQVGDQMPPIIYGITSSAQGLVITFNLSIRDTNGFQSGYLNLTSDLDVLPYNVEFNLGNLTTGTAQDGSYKLIVNIEPSGPSQTFTIVDAMLKDQSGFYSKMNSINGIDPFSSIYNTSAAAFMSASISGYVSGSYNPTMTQINGLPTTIDTCSPNRFLSFQFIINDDSQVSPRHNPWVYLATYGYDVLPFPSKLVSDNNDYNTFSVNASLPYGFGMTNTIYISIYGFSDRSLNYAGVTTGMIKDGNVNPYKTSNSRSMTPSLEYAQPIYSYGGSVTISGFGFGLDKSVFSISVKLNNGTTLTPSPVMFGGTFFSFPMAAFSDPIKVTVTKSSKTSNTLTINPIPPPPQIPIPPNNTETTTTTTSTTSTTSTTDSTTTTSTTGDLTTGTSTTGQLTTGGSTTSTTTTSTTGGITCPAGCVNGNCIAQGTCECNKGYYGPTCNSQTDPNANPDPNENDPTIEDISTTISIVEIREMDNLNNPTISYPVGKYNWTRLNMTKPSDVNLKYVYNVQLNNSLNTYVNVTIDWFNVATSFPFGKRQLNMSANTAKYSIYISQFPFADRLNYLQVIMKIGINATDSECSSKQIGGDQSNLQWINLKVGDRSLYGRFVEYGVIDGNEQVVYNQLLDGSLEPTSTDASASTVAIKVQHYESSALLDPDFQYLLDSDSSGRTDELCKSSSGLDKAKLAGIIVGCGVFAIAATIMIIYSVKRARTQKKLRESMNVKLGSVQDH</sequence>
<dbReference type="Pfam" id="PF23033">
    <property type="entry name" value="DUF7034"/>
    <property type="match status" value="1"/>
</dbReference>
<evidence type="ECO:0000313" key="6">
    <source>
        <dbReference type="Proteomes" id="UP000001396"/>
    </source>
</evidence>
<dbReference type="Gene3D" id="2.10.25.10">
    <property type="entry name" value="Laminin"/>
    <property type="match status" value="1"/>
</dbReference>
<accession>D3BFQ5</accession>
<dbReference type="PANTHER" id="PTHR31378">
    <property type="entry name" value="EGF-LIKE DOMAIN-CONTAINING PROTEIN-RELATED-RELATED"/>
    <property type="match status" value="1"/>
</dbReference>
<keyword evidence="2" id="KW-0812">Transmembrane</keyword>
<reference evidence="5 6" key="1">
    <citation type="journal article" date="2011" name="Genome Res.">
        <title>Phylogeny-wide analysis of social amoeba genomes highlights ancient origins for complex intercellular communication.</title>
        <authorList>
            <person name="Heidel A.J."/>
            <person name="Lawal H.M."/>
            <person name="Felder M."/>
            <person name="Schilde C."/>
            <person name="Helps N.R."/>
            <person name="Tunggal B."/>
            <person name="Rivero F."/>
            <person name="John U."/>
            <person name="Schleicher M."/>
            <person name="Eichinger L."/>
            <person name="Platzer M."/>
            <person name="Noegel A.A."/>
            <person name="Schaap P."/>
            <person name="Gloeckner G."/>
        </authorList>
    </citation>
    <scope>NUCLEOTIDE SEQUENCE [LARGE SCALE GENOMIC DNA]</scope>
    <source>
        <strain evidence="6">ATCC 26659 / Pp 5 / PN500</strain>
    </source>
</reference>
<feature type="region of interest" description="Disordered" evidence="1">
    <location>
        <begin position="978"/>
        <end position="1051"/>
    </location>
</feature>
<organism evidence="5 6">
    <name type="scientific">Heterostelium pallidum (strain ATCC 26659 / Pp 5 / PN500)</name>
    <name type="common">Cellular slime mold</name>
    <name type="synonym">Polysphondylium pallidum</name>
    <dbReference type="NCBI Taxonomy" id="670386"/>
    <lineage>
        <taxon>Eukaryota</taxon>
        <taxon>Amoebozoa</taxon>
        <taxon>Evosea</taxon>
        <taxon>Eumycetozoa</taxon>
        <taxon>Dictyostelia</taxon>
        <taxon>Acytosteliales</taxon>
        <taxon>Acytosteliaceae</taxon>
        <taxon>Heterostelium</taxon>
    </lineage>
</organism>
<keyword evidence="2" id="KW-1133">Transmembrane helix</keyword>
<feature type="compositionally biased region" description="Pro residues" evidence="1">
    <location>
        <begin position="985"/>
        <end position="996"/>
    </location>
</feature>
<keyword evidence="6" id="KW-1185">Reference proteome</keyword>
<dbReference type="InterPro" id="IPR000742">
    <property type="entry name" value="EGF"/>
</dbReference>
<dbReference type="OMA" id="NCTISHH"/>
<gene>
    <name evidence="5" type="ORF">PPL_06790</name>
</gene>
<dbReference type="EMBL" id="ADBJ01000031">
    <property type="protein sequence ID" value="EFA79969.1"/>
    <property type="molecule type" value="Genomic_DNA"/>
</dbReference>
<comment type="caution">
    <text evidence="5">The sequence shown here is derived from an EMBL/GenBank/DDBJ whole genome shotgun (WGS) entry which is preliminary data.</text>
</comment>
<dbReference type="InterPro" id="IPR055463">
    <property type="entry name" value="DUF7035"/>
</dbReference>
<evidence type="ECO:0000259" key="4">
    <source>
        <dbReference type="PROSITE" id="PS01186"/>
    </source>
</evidence>
<dbReference type="InterPro" id="IPR056645">
    <property type="entry name" value="DUF7743"/>
</dbReference>
<evidence type="ECO:0000256" key="2">
    <source>
        <dbReference type="SAM" id="Phobius"/>
    </source>
</evidence>
<evidence type="ECO:0000256" key="1">
    <source>
        <dbReference type="SAM" id="MobiDB-lite"/>
    </source>
</evidence>
<dbReference type="GeneID" id="31362271"/>
<protein>
    <recommendedName>
        <fullName evidence="3 4">EGF-like domain-containing protein</fullName>
    </recommendedName>
</protein>
<dbReference type="PROSITE" id="PS00022">
    <property type="entry name" value="EGF_1"/>
    <property type="match status" value="1"/>
</dbReference>
<feature type="compositionally biased region" description="Low complexity" evidence="1">
    <location>
        <begin position="997"/>
        <end position="1051"/>
    </location>
</feature>
<dbReference type="InterPro" id="IPR055462">
    <property type="entry name" value="DUF7034"/>
</dbReference>